<dbReference type="GO" id="GO:0005739">
    <property type="term" value="C:mitochondrion"/>
    <property type="evidence" value="ECO:0007669"/>
    <property type="project" value="TreeGrafter"/>
</dbReference>
<protein>
    <recommendedName>
        <fullName evidence="5">Cytochrome c oxidase assembly factor 5</fullName>
    </recommendedName>
</protein>
<evidence type="ECO:0000256" key="1">
    <source>
        <dbReference type="ARBA" id="ARBA00007785"/>
    </source>
</evidence>
<dbReference type="Proteomes" id="UP001150925">
    <property type="component" value="Unassembled WGS sequence"/>
</dbReference>
<gene>
    <name evidence="3" type="ORF">IWQ62_000557</name>
</gene>
<name>A0A9W8B117_9FUNG</name>
<dbReference type="Pfam" id="PF10203">
    <property type="entry name" value="Pet191_N"/>
    <property type="match status" value="1"/>
</dbReference>
<evidence type="ECO:0000256" key="2">
    <source>
        <dbReference type="ARBA" id="ARBA00023157"/>
    </source>
</evidence>
<dbReference type="GO" id="GO:0033617">
    <property type="term" value="P:mitochondrial respiratory chain complex IV assembly"/>
    <property type="evidence" value="ECO:0007669"/>
    <property type="project" value="TreeGrafter"/>
</dbReference>
<proteinExistence type="inferred from homology"/>
<dbReference type="InterPro" id="IPR018793">
    <property type="entry name" value="Cyt_c_oxidase_assmbl_Pet191"/>
</dbReference>
<evidence type="ECO:0000313" key="3">
    <source>
        <dbReference type="EMBL" id="KAJ1969540.1"/>
    </source>
</evidence>
<accession>A0A9W8B117</accession>
<evidence type="ECO:0008006" key="5">
    <source>
        <dbReference type="Google" id="ProtNLM"/>
    </source>
</evidence>
<keyword evidence="4" id="KW-1185">Reference proteome</keyword>
<dbReference type="EMBL" id="JANBPY010000047">
    <property type="protein sequence ID" value="KAJ1969540.1"/>
    <property type="molecule type" value="Genomic_DNA"/>
</dbReference>
<comment type="similarity">
    <text evidence="1">Belongs to the PET191 family.</text>
</comment>
<sequence length="72" mass="8115">MPGTCHPVRDDLIKCILKSDCVTKDKHSVKDCLKEPHLRESLPPECQSLRLSYLECKRSLGNTVPSIAGWTH</sequence>
<dbReference type="PANTHER" id="PTHR28627">
    <property type="entry name" value="CYTOCHROME C OXIDASE ASSEMBLY FACTOR 5"/>
    <property type="match status" value="1"/>
</dbReference>
<reference evidence="3" key="1">
    <citation type="submission" date="2022-07" db="EMBL/GenBank/DDBJ databases">
        <title>Phylogenomic reconstructions and comparative analyses of Kickxellomycotina fungi.</title>
        <authorList>
            <person name="Reynolds N.K."/>
            <person name="Stajich J.E."/>
            <person name="Barry K."/>
            <person name="Grigoriev I.V."/>
            <person name="Crous P."/>
            <person name="Smith M.E."/>
        </authorList>
    </citation>
    <scope>NUCLEOTIDE SEQUENCE</scope>
    <source>
        <strain evidence="3">RSA 1196</strain>
    </source>
</reference>
<dbReference type="OrthoDB" id="282149at2759"/>
<dbReference type="AlphaFoldDB" id="A0A9W8B117"/>
<dbReference type="PANTHER" id="PTHR28627:SF1">
    <property type="entry name" value="CYTOCHROME C OXIDASE ASSEMBLY FACTOR 5"/>
    <property type="match status" value="1"/>
</dbReference>
<comment type="caution">
    <text evidence="3">The sequence shown here is derived from an EMBL/GenBank/DDBJ whole genome shotgun (WGS) entry which is preliminary data.</text>
</comment>
<evidence type="ECO:0000313" key="4">
    <source>
        <dbReference type="Proteomes" id="UP001150925"/>
    </source>
</evidence>
<organism evidence="3 4">
    <name type="scientific">Dispira parvispora</name>
    <dbReference type="NCBI Taxonomy" id="1520584"/>
    <lineage>
        <taxon>Eukaryota</taxon>
        <taxon>Fungi</taxon>
        <taxon>Fungi incertae sedis</taxon>
        <taxon>Zoopagomycota</taxon>
        <taxon>Kickxellomycotina</taxon>
        <taxon>Dimargaritomycetes</taxon>
        <taxon>Dimargaritales</taxon>
        <taxon>Dimargaritaceae</taxon>
        <taxon>Dispira</taxon>
    </lineage>
</organism>
<keyword evidence="2" id="KW-1015">Disulfide bond</keyword>